<evidence type="ECO:0000256" key="1">
    <source>
        <dbReference type="ARBA" id="ARBA00001936"/>
    </source>
</evidence>
<dbReference type="Proteomes" id="UP001530377">
    <property type="component" value="Unassembled WGS sequence"/>
</dbReference>
<dbReference type="SUPFAM" id="SSF81606">
    <property type="entry name" value="PP2C-like"/>
    <property type="match status" value="1"/>
</dbReference>
<comment type="cofactor">
    <cofactor evidence="1">
        <name>Mn(2+)</name>
        <dbReference type="ChEBI" id="CHEBI:29035"/>
    </cofactor>
</comment>
<comment type="caution">
    <text evidence="8">The sequence shown here is derived from an EMBL/GenBank/DDBJ whole genome shotgun (WGS) entry which is preliminary data.</text>
</comment>
<dbReference type="CDD" id="cd00143">
    <property type="entry name" value="PP2Cc"/>
    <property type="match status" value="1"/>
</dbReference>
<proteinExistence type="inferred from homology"/>
<evidence type="ECO:0000256" key="2">
    <source>
        <dbReference type="ARBA" id="ARBA00001946"/>
    </source>
</evidence>
<evidence type="ECO:0000256" key="3">
    <source>
        <dbReference type="ARBA" id="ARBA00006702"/>
    </source>
</evidence>
<protein>
    <recommendedName>
        <fullName evidence="4">protein-serine/threonine phosphatase</fullName>
        <ecNumber evidence="4">3.1.3.16</ecNumber>
    </recommendedName>
</protein>
<dbReference type="PROSITE" id="PS51746">
    <property type="entry name" value="PPM_2"/>
    <property type="match status" value="1"/>
</dbReference>
<dbReference type="Pfam" id="PF00481">
    <property type="entry name" value="PP2C"/>
    <property type="match status" value="1"/>
</dbReference>
<evidence type="ECO:0000259" key="7">
    <source>
        <dbReference type="PROSITE" id="PS51746"/>
    </source>
</evidence>
<feature type="compositionally biased region" description="Basic and acidic residues" evidence="6">
    <location>
        <begin position="97"/>
        <end position="114"/>
    </location>
</feature>
<feature type="region of interest" description="Disordered" evidence="6">
    <location>
        <begin position="91"/>
        <end position="122"/>
    </location>
</feature>
<dbReference type="PANTHER" id="PTHR13832:SF565">
    <property type="entry name" value="AT28366P-RELATED"/>
    <property type="match status" value="1"/>
</dbReference>
<dbReference type="SMART" id="SM00332">
    <property type="entry name" value="PP2Cc"/>
    <property type="match status" value="1"/>
</dbReference>
<evidence type="ECO:0000256" key="4">
    <source>
        <dbReference type="ARBA" id="ARBA00013081"/>
    </source>
</evidence>
<comment type="cofactor">
    <cofactor evidence="2">
        <name>Mg(2+)</name>
        <dbReference type="ChEBI" id="CHEBI:18420"/>
    </cofactor>
</comment>
<dbReference type="EMBL" id="JALLPB020000617">
    <property type="protein sequence ID" value="KAL3807557.1"/>
    <property type="molecule type" value="Genomic_DNA"/>
</dbReference>
<dbReference type="Gene3D" id="3.60.40.10">
    <property type="entry name" value="PPM-type phosphatase domain"/>
    <property type="match status" value="1"/>
</dbReference>
<accession>A0ABD3R4U4</accession>
<keyword evidence="9" id="KW-1185">Reference proteome</keyword>
<name>A0ABD3R4U4_9STRA</name>
<sequence>MANNANIIFNPHVVIDDDDHDDHIGPFAAIPDFCGIAHGNACIVAAAIDHPVPSDDEDAGTTAVVVMTTPMWILCANAGDLHGVYSQSSHRAVPLSYDHKPNDEDEERRIREAGGDVSGGRVEGDLAVSHGLGNYRFKDLDVVATGSRGETGGATRRGNNAVSGGDGDGNNVPMLRPSEQKVSPVPDIIIQNRDPDEDEFIVIACDGIWDVQTNQECVKMVADIFAEGERDLGLVCEEGSKDNMTGTVIKIPKQTIGKGGGVLQRRESRCGAGGAPTRSGDGRDNNNEEQGQVQLRWVSNPYILPAHLKGREKDQ</sequence>
<evidence type="ECO:0000256" key="6">
    <source>
        <dbReference type="SAM" id="MobiDB-lite"/>
    </source>
</evidence>
<dbReference type="GO" id="GO:0004722">
    <property type="term" value="F:protein serine/threonine phosphatase activity"/>
    <property type="evidence" value="ECO:0007669"/>
    <property type="project" value="UniProtKB-EC"/>
</dbReference>
<reference evidence="8 9" key="1">
    <citation type="submission" date="2024-10" db="EMBL/GenBank/DDBJ databases">
        <title>Updated reference genomes for cyclostephanoid diatoms.</title>
        <authorList>
            <person name="Roberts W.R."/>
            <person name="Alverson A.J."/>
        </authorList>
    </citation>
    <scope>NUCLEOTIDE SEQUENCE [LARGE SCALE GENOMIC DNA]</scope>
    <source>
        <strain evidence="8 9">AJA228-03</strain>
    </source>
</reference>
<organism evidence="8 9">
    <name type="scientific">Cyclostephanos tholiformis</name>
    <dbReference type="NCBI Taxonomy" id="382380"/>
    <lineage>
        <taxon>Eukaryota</taxon>
        <taxon>Sar</taxon>
        <taxon>Stramenopiles</taxon>
        <taxon>Ochrophyta</taxon>
        <taxon>Bacillariophyta</taxon>
        <taxon>Coscinodiscophyceae</taxon>
        <taxon>Thalassiosirophycidae</taxon>
        <taxon>Stephanodiscales</taxon>
        <taxon>Stephanodiscaceae</taxon>
        <taxon>Cyclostephanos</taxon>
    </lineage>
</organism>
<feature type="region of interest" description="Disordered" evidence="6">
    <location>
        <begin position="258"/>
        <end position="292"/>
    </location>
</feature>
<feature type="domain" description="PPM-type phosphatase" evidence="7">
    <location>
        <begin position="1"/>
        <end position="251"/>
    </location>
</feature>
<evidence type="ECO:0000313" key="9">
    <source>
        <dbReference type="Proteomes" id="UP001530377"/>
    </source>
</evidence>
<dbReference type="InterPro" id="IPR015655">
    <property type="entry name" value="PP2C"/>
</dbReference>
<comment type="similarity">
    <text evidence="3">Belongs to the PP2C family.</text>
</comment>
<dbReference type="InterPro" id="IPR001932">
    <property type="entry name" value="PPM-type_phosphatase-like_dom"/>
</dbReference>
<gene>
    <name evidence="8" type="ORF">ACHAXA_001141</name>
</gene>
<evidence type="ECO:0000313" key="8">
    <source>
        <dbReference type="EMBL" id="KAL3807557.1"/>
    </source>
</evidence>
<feature type="region of interest" description="Disordered" evidence="6">
    <location>
        <begin position="148"/>
        <end position="180"/>
    </location>
</feature>
<keyword evidence="5" id="KW-0464">Manganese</keyword>
<evidence type="ECO:0000256" key="5">
    <source>
        <dbReference type="ARBA" id="ARBA00023211"/>
    </source>
</evidence>
<dbReference type="EC" id="3.1.3.16" evidence="4"/>
<dbReference type="AlphaFoldDB" id="A0ABD3R4U4"/>
<dbReference type="InterPro" id="IPR036457">
    <property type="entry name" value="PPM-type-like_dom_sf"/>
</dbReference>
<dbReference type="PANTHER" id="PTHR13832">
    <property type="entry name" value="PROTEIN PHOSPHATASE 2C"/>
    <property type="match status" value="1"/>
</dbReference>